<evidence type="ECO:0000256" key="4">
    <source>
        <dbReference type="ARBA" id="ARBA00022691"/>
    </source>
</evidence>
<dbReference type="PROSITE" id="PS51626">
    <property type="entry name" value="SAM_MT_TRM1"/>
    <property type="match status" value="1"/>
</dbReference>
<dbReference type="InterPro" id="IPR042296">
    <property type="entry name" value="tRNA_met_Trm1_C"/>
</dbReference>
<dbReference type="EMBL" id="AP011832">
    <property type="protein sequence ID" value="BAJ47273.1"/>
    <property type="molecule type" value="Genomic_DNA"/>
</dbReference>
<reference evidence="9 12" key="1">
    <citation type="journal article" date="2005" name="Environ. Microbiol.">
        <title>Genetic and functional properties of uncultivated thermophilic crenarchaeotes from a subsurface gold mine as revealed by analysis of genome fragments.</title>
        <authorList>
            <person name="Nunoura T."/>
            <person name="Hirayama H."/>
            <person name="Takami H."/>
            <person name="Oida H."/>
            <person name="Nishi S."/>
            <person name="Shimamura S."/>
            <person name="Suzuki Y."/>
            <person name="Inagaki F."/>
            <person name="Takai K."/>
            <person name="Nealson K.H."/>
            <person name="Horikoshi K."/>
        </authorList>
    </citation>
    <scope>NUCLEOTIDE SEQUENCE [LARGE SCALE GENOMIC DNA]</scope>
</reference>
<protein>
    <recommendedName>
        <fullName evidence="7">tRNA (guanine(26)-N(2))-dimethyltransferase</fullName>
        <ecNumber evidence="7">2.1.1.216</ecNumber>
    </recommendedName>
</protein>
<evidence type="ECO:0000256" key="2">
    <source>
        <dbReference type="ARBA" id="ARBA00022603"/>
    </source>
</evidence>
<keyword evidence="5 8" id="KW-0819">tRNA processing</keyword>
<dbReference type="CDD" id="cd02440">
    <property type="entry name" value="AdoMet_MTases"/>
    <property type="match status" value="1"/>
</dbReference>
<evidence type="ECO:0000313" key="9">
    <source>
        <dbReference type="EMBL" id="BAJ47273.1"/>
    </source>
</evidence>
<evidence type="ECO:0000256" key="8">
    <source>
        <dbReference type="PROSITE-ProRule" id="PRU00958"/>
    </source>
</evidence>
<dbReference type="InterPro" id="IPR029063">
    <property type="entry name" value="SAM-dependent_MTases_sf"/>
</dbReference>
<evidence type="ECO:0000256" key="1">
    <source>
        <dbReference type="ARBA" id="ARBA00022555"/>
    </source>
</evidence>
<dbReference type="SUPFAM" id="SSF53335">
    <property type="entry name" value="S-adenosyl-L-methionine-dependent methyltransferases"/>
    <property type="match status" value="1"/>
</dbReference>
<dbReference type="GO" id="GO:0000049">
    <property type="term" value="F:tRNA binding"/>
    <property type="evidence" value="ECO:0007669"/>
    <property type="project" value="UniProtKB-UniRule"/>
</dbReference>
<dbReference type="AlphaFoldDB" id="E6N4Q4"/>
<keyword evidence="1 8" id="KW-0820">tRNA-binding</keyword>
<evidence type="ECO:0000256" key="6">
    <source>
        <dbReference type="ARBA" id="ARBA00022884"/>
    </source>
</evidence>
<accession>E6N4Q4</accession>
<evidence type="ECO:0000313" key="11">
    <source>
        <dbReference type="EMBL" id="BAJ50145.1"/>
    </source>
</evidence>
<dbReference type="EC" id="2.1.1.216" evidence="7"/>
<evidence type="ECO:0000256" key="3">
    <source>
        <dbReference type="ARBA" id="ARBA00022679"/>
    </source>
</evidence>
<dbReference type="EMBL" id="AP011887">
    <property type="protein sequence ID" value="BAJ49180.1"/>
    <property type="molecule type" value="Genomic_DNA"/>
</dbReference>
<keyword evidence="3 8" id="KW-0808">Transferase</keyword>
<dbReference type="Gene3D" id="3.30.56.70">
    <property type="entry name" value="N2,N2-dimethylguanosine tRNA methyltransferase, C-terminal domain"/>
    <property type="match status" value="1"/>
</dbReference>
<name>E6N4Q4_CALS0</name>
<dbReference type="KEGG" id="csu:CSUB_C0284"/>
<evidence type="ECO:0000256" key="5">
    <source>
        <dbReference type="ARBA" id="ARBA00022694"/>
    </source>
</evidence>
<evidence type="ECO:0000313" key="12">
    <source>
        <dbReference type="Proteomes" id="UP000008120"/>
    </source>
</evidence>
<proteinExistence type="inferred from homology"/>
<dbReference type="Proteomes" id="UP000008120">
    <property type="component" value="Chromosome"/>
</dbReference>
<dbReference type="BioCyc" id="CCAL311458:G131R-287-MONOMER"/>
<gene>
    <name evidence="11" type="ORF">CSUB_C0284</name>
    <name evidence="10" type="ORF">HGMM_F51A06C21</name>
    <name evidence="9" type="ORF">HGMM_F51A09C06</name>
</gene>
<keyword evidence="4 8" id="KW-0949">S-adenosyl-L-methionine</keyword>
<evidence type="ECO:0000313" key="10">
    <source>
        <dbReference type="EMBL" id="BAJ49180.1"/>
    </source>
</evidence>
<dbReference type="InterPro" id="IPR002905">
    <property type="entry name" value="Trm1"/>
</dbReference>
<keyword evidence="6 8" id="KW-0694">RNA-binding</keyword>
<evidence type="ECO:0000256" key="7">
    <source>
        <dbReference type="ARBA" id="ARBA00039099"/>
    </source>
</evidence>
<reference evidence="9 12" key="2">
    <citation type="journal article" date="2011" name="Nucleic Acids Res.">
        <title>Insights into the evolution of Archaea and eukaryotic protein modifier systems revealed by the genome of a novel archaeal group.</title>
        <authorList>
            <person name="Nunoura T."/>
            <person name="Takaki Y."/>
            <person name="Kakuta J."/>
            <person name="Nishi S."/>
            <person name="Sugahara J."/>
            <person name="Kazama H."/>
            <person name="Chee G."/>
            <person name="Hattori M."/>
            <person name="Kanai A."/>
            <person name="Atomi H."/>
            <person name="Takai K."/>
            <person name="Takami H."/>
        </authorList>
    </citation>
    <scope>NUCLEOTIDE SEQUENCE [LARGE SCALE GENOMIC DNA]</scope>
</reference>
<keyword evidence="2 8" id="KW-0489">Methyltransferase</keyword>
<sequence>MAPMFPTTNVGEPAAPTRSPVFYNPYSALSRDLTVVLARTFGDGVVVAEPLAGSGVRAIRLLVETNTVARALMNDINPNAVKVMRLNAEWNGVAERCEVFEGDAAVFLTRLSGWRDRVHYVDVDPVGAPVKFVENSLRAVANGGYIGVSATDLAPLVGNHPETCFRKYGLLSGKTFFPKEAALRLLASFVIQRGAALNIAATPVLSVQHRHFVRVFFHVLRGRSRVIKLLEKIGWIKSCNCLYKEVFSLQDFPDRVCPRCGGEAAVVGPAWLGPLHNGELVEKMLALSTDLPKAQKILERIRGEDDVVGYYPVDRIAHVRGVTPRSPLVLVASLRSMGYRASLTHVDPTAVKTDAPLEDLLKAAAG</sequence>
<dbReference type="PANTHER" id="PTHR10631:SF3">
    <property type="entry name" value="TRNA (GUANINE(26)-N(2))-DIMETHYLTRANSFERASE"/>
    <property type="match status" value="1"/>
</dbReference>
<dbReference type="Gene3D" id="3.40.50.150">
    <property type="entry name" value="Vaccinia Virus protein VP39"/>
    <property type="match status" value="1"/>
</dbReference>
<organism evidence="9 12">
    <name type="scientific">Caldiarchaeum subterraneum</name>
    <dbReference type="NCBI Taxonomy" id="311458"/>
    <lineage>
        <taxon>Archaea</taxon>
        <taxon>Nitrososphaerota</taxon>
        <taxon>Candidatus Caldarchaeales</taxon>
        <taxon>Candidatus Caldarchaeaceae</taxon>
        <taxon>Candidatus Caldarchaeum</taxon>
    </lineage>
</organism>
<dbReference type="GO" id="GO:0002940">
    <property type="term" value="P:tRNA N2-guanine methylation"/>
    <property type="evidence" value="ECO:0007669"/>
    <property type="project" value="TreeGrafter"/>
</dbReference>
<comment type="similarity">
    <text evidence="8">Belongs to the class I-like SAM-binding methyltransferase superfamily. Trm1 family.</text>
</comment>
<dbReference type="Pfam" id="PF02005">
    <property type="entry name" value="TRM"/>
    <property type="match status" value="1"/>
</dbReference>
<dbReference type="EMBL" id="BA000048">
    <property type="protein sequence ID" value="BAJ50145.1"/>
    <property type="molecule type" value="Genomic_DNA"/>
</dbReference>
<dbReference type="PANTHER" id="PTHR10631">
    <property type="entry name" value="N 2 ,N 2 -DIMETHYLGUANOSINE TRNA METHYLTRANSFERASE"/>
    <property type="match status" value="1"/>
</dbReference>
<dbReference type="GO" id="GO:0160104">
    <property type="term" value="F:tRNA (guanine(26)-N2)-dimethyltransferase activity"/>
    <property type="evidence" value="ECO:0007669"/>
    <property type="project" value="UniProtKB-EC"/>
</dbReference>
<dbReference type="STRING" id="311458.CSUB_C0284"/>